<dbReference type="InterPro" id="IPR027381">
    <property type="entry name" value="LytR/CpsA/Psr_C"/>
</dbReference>
<feature type="domain" description="LytR/CpsA/Psr regulator C-terminal" evidence="2">
    <location>
        <begin position="2"/>
        <end position="65"/>
    </location>
</feature>
<evidence type="ECO:0000313" key="3">
    <source>
        <dbReference type="EMBL" id="CAB4966381.1"/>
    </source>
</evidence>
<evidence type="ECO:0000259" key="2">
    <source>
        <dbReference type="Pfam" id="PF13399"/>
    </source>
</evidence>
<organism evidence="3">
    <name type="scientific">freshwater metagenome</name>
    <dbReference type="NCBI Taxonomy" id="449393"/>
    <lineage>
        <taxon>unclassified sequences</taxon>
        <taxon>metagenomes</taxon>
        <taxon>ecological metagenomes</taxon>
    </lineage>
</organism>
<dbReference type="EMBL" id="CAFBNF010000445">
    <property type="protein sequence ID" value="CAB4966381.1"/>
    <property type="molecule type" value="Genomic_DNA"/>
</dbReference>
<gene>
    <name evidence="3" type="ORF">UFOPK3773_02515</name>
</gene>
<protein>
    <submittedName>
        <fullName evidence="3">Unannotated protein</fullName>
    </submittedName>
</protein>
<feature type="compositionally biased region" description="Low complexity" evidence="1">
    <location>
        <begin position="79"/>
        <end position="95"/>
    </location>
</feature>
<proteinExistence type="predicted"/>
<sequence>MKRGFAVGTIDNDPKGTVVTGVAEIRYGPEGAQAAELMAFYLPGATLVETSAKDATIDVAVGAEFTSVLTTKQAAAALTSPSPSLSGSGCSSALAQIPRGQ</sequence>
<accession>A0A6J7LDW2</accession>
<name>A0A6J7LDW2_9ZZZZ</name>
<evidence type="ECO:0000256" key="1">
    <source>
        <dbReference type="SAM" id="MobiDB-lite"/>
    </source>
</evidence>
<reference evidence="3" key="1">
    <citation type="submission" date="2020-05" db="EMBL/GenBank/DDBJ databases">
        <authorList>
            <person name="Chiriac C."/>
            <person name="Salcher M."/>
            <person name="Ghai R."/>
            <person name="Kavagutti S V."/>
        </authorList>
    </citation>
    <scope>NUCLEOTIDE SEQUENCE</scope>
</reference>
<dbReference type="AlphaFoldDB" id="A0A6J7LDW2"/>
<dbReference type="Pfam" id="PF13399">
    <property type="entry name" value="LytR_C"/>
    <property type="match status" value="1"/>
</dbReference>
<feature type="region of interest" description="Disordered" evidence="1">
    <location>
        <begin position="79"/>
        <end position="101"/>
    </location>
</feature>